<reference evidence="1 2" key="1">
    <citation type="submission" date="2019-04" db="EMBL/GenBank/DDBJ databases">
        <title>Characterization and complete genome sequence analysis of a novel Podoviridae phage X14.</title>
        <authorList>
            <person name="Liu Y."/>
        </authorList>
    </citation>
    <scope>NUCLEOTIDE SEQUENCE [LARGE SCALE GENOMIC DNA]</scope>
</reference>
<name>A0A4P8ND92_9CAUD</name>
<accession>A0A4P8ND92</accession>
<protein>
    <submittedName>
        <fullName evidence="1">Stabilization protein</fullName>
    </submittedName>
</protein>
<sequence>MQREIPLAANTSEQDISGNELLVNVYPRASTGGKYQFNLINTPGLAFFCELPTFPVLGLHNNKGRVFAVTPSKMYEIFKDGRFKELGDVDLKGRVVMEDNGIQVVVVDGYKGFYYDGNTNEVSQITHDAFYPASTVTYQDGYFLFDRKGTGQFFISELLDVDFDPLDFATAEGQPDPLVAILSDHREIFLFGTETIEVWYNSGASDFPFERNQGAFIEKGCGARYSVAKQNNTVYFIGSDLMVYQMTGYTPIRISNHAVEKTLKNVGLNDAFAYTYQDEGHLFYVLTIPSKDITWCYDISTGAWHVRQSYQFGRHQSNNAIFFDSKTLVGDFQNGRIYQMAGNFYTDDGEPVIREFVLPTVNNGREFLTVDSLEFDMGTGVGLVRGQGNDPELRVYFSKDSGKTYSENFKRGRIGKVGEYLTRAKVNRFGAARQFTFKVEISDPIPIDIGGAWIEVR</sequence>
<dbReference type="Proteomes" id="UP000300340">
    <property type="component" value="Segment"/>
</dbReference>
<evidence type="ECO:0000313" key="1">
    <source>
        <dbReference type="EMBL" id="QCQ65283.1"/>
    </source>
</evidence>
<dbReference type="GeneID" id="77953366"/>
<keyword evidence="2" id="KW-1185">Reference proteome</keyword>
<dbReference type="EMBL" id="MK796797">
    <property type="protein sequence ID" value="QCQ65283.1"/>
    <property type="molecule type" value="Genomic_DNA"/>
</dbReference>
<dbReference type="InterPro" id="IPR021098">
    <property type="entry name" value="Phage_P22_Gp10"/>
</dbReference>
<evidence type="ECO:0000313" key="2">
    <source>
        <dbReference type="Proteomes" id="UP000300340"/>
    </source>
</evidence>
<dbReference type="RefSeq" id="YP_010677000.1">
    <property type="nucleotide sequence ID" value="NC_071016.1"/>
</dbReference>
<dbReference type="Pfam" id="PF11134">
    <property type="entry name" value="Phage_stabilise"/>
    <property type="match status" value="1"/>
</dbReference>
<organism evidence="1 2">
    <name type="scientific">Shewanella phage X14</name>
    <dbReference type="NCBI Taxonomy" id="2576871"/>
    <lineage>
        <taxon>Viruses</taxon>
        <taxon>Duplodnaviria</taxon>
        <taxon>Heunggongvirae</taxon>
        <taxon>Uroviricota</taxon>
        <taxon>Caudoviricetes</taxon>
        <taxon>Bocovirus</taxon>
        <taxon>Bocovirus X14</taxon>
    </lineage>
</organism>
<dbReference type="KEGG" id="vg:77953366"/>
<proteinExistence type="predicted"/>